<reference evidence="1" key="1">
    <citation type="submission" date="2022-04" db="EMBL/GenBank/DDBJ databases">
        <title>Genome of the entomopathogenic fungus Entomophthora muscae.</title>
        <authorList>
            <person name="Elya C."/>
            <person name="Lovett B.R."/>
            <person name="Lee E."/>
            <person name="Macias A.M."/>
            <person name="Hajek A.E."/>
            <person name="De Bivort B.L."/>
            <person name="Kasson M.T."/>
            <person name="De Fine Licht H.H."/>
            <person name="Stajich J.E."/>
        </authorList>
    </citation>
    <scope>NUCLEOTIDE SEQUENCE</scope>
    <source>
        <strain evidence="1">Berkeley</strain>
    </source>
</reference>
<proteinExistence type="predicted"/>
<accession>A0ACC2SXC5</accession>
<evidence type="ECO:0000313" key="1">
    <source>
        <dbReference type="EMBL" id="KAJ9066927.1"/>
    </source>
</evidence>
<keyword evidence="2" id="KW-1185">Reference proteome</keyword>
<name>A0ACC2SXC5_9FUNG</name>
<evidence type="ECO:0000313" key="2">
    <source>
        <dbReference type="Proteomes" id="UP001165960"/>
    </source>
</evidence>
<gene>
    <name evidence="1" type="ORF">DSO57_1005003</name>
</gene>
<dbReference type="Proteomes" id="UP001165960">
    <property type="component" value="Unassembled WGS sequence"/>
</dbReference>
<dbReference type="EMBL" id="QTSX02004273">
    <property type="protein sequence ID" value="KAJ9066927.1"/>
    <property type="molecule type" value="Genomic_DNA"/>
</dbReference>
<protein>
    <submittedName>
        <fullName evidence="1">Uncharacterized protein</fullName>
    </submittedName>
</protein>
<sequence length="489" mass="54739">MPKSVLIVGGGPCGLLTAYFLAKRISSETSQYIYSKILIVERGENLCEIDPKKRQGKGNYGLVLSHRALQALDKVGLKEDLIPKGVLYNRLQNCLSHDDLPKGLLAVTKDYKLSMDRDGVAKALIEVLKRDFGQRVTFNFSKAFVEADFQKKIAYFIPSSMLQIPKLEVMKEDVEKIPFDILIGADGAHSRVIDNLRRELYGVDFKQSFASEPFISTFIPFHEFEAIGMNVHQATMYSVQSHKKNANLVIIPSQGGLGVSLIPNCQLKNRALGSLSPPENSCFHTFKTPADLEAYLTTSFLKLGSILNRYISPLVFPSDGNMIFPRLFYVTAEASQYHHPSCPVIALGDAVHSMPPYVGQGINAAFEDIEALDSLLDDYGDNWDLVPERFTKVRQPQGAAVLEVNSKYVRGNFTFTFAVRLILDFFRNYLSRKLPQGWVQPSVIQLLSQTSMPYSEILAIREQQFFKGCVLFSSPILASIGFALYRTFS</sequence>
<comment type="caution">
    <text evidence="1">The sequence shown here is derived from an EMBL/GenBank/DDBJ whole genome shotgun (WGS) entry which is preliminary data.</text>
</comment>
<organism evidence="1 2">
    <name type="scientific">Entomophthora muscae</name>
    <dbReference type="NCBI Taxonomy" id="34485"/>
    <lineage>
        <taxon>Eukaryota</taxon>
        <taxon>Fungi</taxon>
        <taxon>Fungi incertae sedis</taxon>
        <taxon>Zoopagomycota</taxon>
        <taxon>Entomophthoromycotina</taxon>
        <taxon>Entomophthoromycetes</taxon>
        <taxon>Entomophthorales</taxon>
        <taxon>Entomophthoraceae</taxon>
        <taxon>Entomophthora</taxon>
    </lineage>
</organism>